<dbReference type="CDD" id="cd06588">
    <property type="entry name" value="PhnB_like"/>
    <property type="match status" value="1"/>
</dbReference>
<gene>
    <name evidence="2" type="ORF">SAMN02927903_02704</name>
</gene>
<proteinExistence type="predicted"/>
<dbReference type="RefSeq" id="WP_091145090.1">
    <property type="nucleotide sequence ID" value="NZ_FMVF01000014.1"/>
</dbReference>
<dbReference type="PANTHER" id="PTHR33990">
    <property type="entry name" value="PROTEIN YJDN-RELATED"/>
    <property type="match status" value="1"/>
</dbReference>
<dbReference type="AlphaFoldDB" id="A0A1G5JHG5"/>
<dbReference type="Proteomes" id="UP000199354">
    <property type="component" value="Unassembled WGS sequence"/>
</dbReference>
<reference evidence="2 3" key="1">
    <citation type="submission" date="2016-10" db="EMBL/GenBank/DDBJ databases">
        <authorList>
            <person name="de Groot N.N."/>
        </authorList>
    </citation>
    <scope>NUCLEOTIDE SEQUENCE [LARGE SCALE GENOMIC DNA]</scope>
    <source>
        <strain evidence="2 3">CGMCC 1.7031</strain>
    </source>
</reference>
<keyword evidence="3" id="KW-1185">Reference proteome</keyword>
<organism evidence="2 3">
    <name type="scientific">Flavobacterium caeni</name>
    <dbReference type="NCBI Taxonomy" id="490189"/>
    <lineage>
        <taxon>Bacteria</taxon>
        <taxon>Pseudomonadati</taxon>
        <taxon>Bacteroidota</taxon>
        <taxon>Flavobacteriia</taxon>
        <taxon>Flavobacteriales</taxon>
        <taxon>Flavobacteriaceae</taxon>
        <taxon>Flavobacterium</taxon>
    </lineage>
</organism>
<dbReference type="Pfam" id="PF06983">
    <property type="entry name" value="3-dmu-9_3-mt"/>
    <property type="match status" value="1"/>
</dbReference>
<dbReference type="Gene3D" id="3.10.180.10">
    <property type="entry name" value="2,3-Dihydroxybiphenyl 1,2-Dioxygenase, domain 1"/>
    <property type="match status" value="1"/>
</dbReference>
<evidence type="ECO:0000313" key="3">
    <source>
        <dbReference type="Proteomes" id="UP000199354"/>
    </source>
</evidence>
<dbReference type="InterPro" id="IPR028973">
    <property type="entry name" value="PhnB-like"/>
</dbReference>
<dbReference type="SUPFAM" id="SSF54593">
    <property type="entry name" value="Glyoxalase/Bleomycin resistance protein/Dihydroxybiphenyl dioxygenase"/>
    <property type="match status" value="1"/>
</dbReference>
<evidence type="ECO:0000313" key="2">
    <source>
        <dbReference type="EMBL" id="SCY87604.1"/>
    </source>
</evidence>
<dbReference type="InterPro" id="IPR029068">
    <property type="entry name" value="Glyas_Bleomycin-R_OHBP_Dase"/>
</dbReference>
<feature type="domain" description="PhnB-like" evidence="1">
    <location>
        <begin position="3"/>
        <end position="135"/>
    </location>
</feature>
<sequence>MAQINPYLTFNGNCAEAFDFYKSVFGGEFAHIGKFKDMPSEQTLPEEVGNLIMHVSLPISSDTTLMGSDANEMFGQTAQFGSNVSISINTASEAEAQRLFNGLSSGGKITMPLDKTFWGAYFGMFTDQFGVHWMVNYDYEQK</sequence>
<evidence type="ECO:0000259" key="1">
    <source>
        <dbReference type="Pfam" id="PF06983"/>
    </source>
</evidence>
<protein>
    <submittedName>
        <fullName evidence="2">PhnB protein</fullName>
    </submittedName>
</protein>
<dbReference type="OrthoDB" id="9795306at2"/>
<dbReference type="STRING" id="490189.SAMN02927903_02704"/>
<dbReference type="PANTHER" id="PTHR33990:SF1">
    <property type="entry name" value="PROTEIN YJDN"/>
    <property type="match status" value="1"/>
</dbReference>
<dbReference type="EMBL" id="FMVF01000014">
    <property type="protein sequence ID" value="SCY87604.1"/>
    <property type="molecule type" value="Genomic_DNA"/>
</dbReference>
<accession>A0A1G5JHG5</accession>
<name>A0A1G5JHG5_9FLAO</name>